<dbReference type="SUPFAM" id="SSF55073">
    <property type="entry name" value="Nucleotide cyclase"/>
    <property type="match status" value="1"/>
</dbReference>
<evidence type="ECO:0000259" key="4">
    <source>
        <dbReference type="PROSITE" id="PS50887"/>
    </source>
</evidence>
<dbReference type="OrthoDB" id="9812260at2"/>
<evidence type="ECO:0000313" key="5">
    <source>
        <dbReference type="EMBL" id="AXK83205.1"/>
    </source>
</evidence>
<feature type="coiled-coil region" evidence="3">
    <location>
        <begin position="11"/>
        <end position="38"/>
    </location>
</feature>
<keyword evidence="3" id="KW-0175">Coiled coil</keyword>
<dbReference type="PROSITE" id="PS50887">
    <property type="entry name" value="GGDEF"/>
    <property type="match status" value="1"/>
</dbReference>
<dbReference type="GO" id="GO:0052621">
    <property type="term" value="F:diguanylate cyclase activity"/>
    <property type="evidence" value="ECO:0007669"/>
    <property type="project" value="UniProtKB-EC"/>
</dbReference>
<gene>
    <name evidence="5" type="ORF">DW352_23405</name>
</gene>
<dbReference type="KEGG" id="ptaw:DW352_23405"/>
<dbReference type="Gene3D" id="3.30.70.270">
    <property type="match status" value="1"/>
</dbReference>
<dbReference type="EC" id="2.7.7.65" evidence="1"/>
<accession>A0A346A208</accession>
<organism evidence="5 6">
    <name type="scientific">Pseudolabrys taiwanensis</name>
    <dbReference type="NCBI Taxonomy" id="331696"/>
    <lineage>
        <taxon>Bacteria</taxon>
        <taxon>Pseudomonadati</taxon>
        <taxon>Pseudomonadota</taxon>
        <taxon>Alphaproteobacteria</taxon>
        <taxon>Hyphomicrobiales</taxon>
        <taxon>Xanthobacteraceae</taxon>
        <taxon>Pseudolabrys</taxon>
    </lineage>
</organism>
<evidence type="ECO:0000256" key="2">
    <source>
        <dbReference type="ARBA" id="ARBA00034247"/>
    </source>
</evidence>
<dbReference type="CDD" id="cd01949">
    <property type="entry name" value="GGDEF"/>
    <property type="match status" value="1"/>
</dbReference>
<evidence type="ECO:0000313" key="6">
    <source>
        <dbReference type="Proteomes" id="UP000254889"/>
    </source>
</evidence>
<feature type="domain" description="GGDEF" evidence="4">
    <location>
        <begin position="69"/>
        <end position="194"/>
    </location>
</feature>
<evidence type="ECO:0000256" key="1">
    <source>
        <dbReference type="ARBA" id="ARBA00012528"/>
    </source>
</evidence>
<dbReference type="GO" id="GO:0043709">
    <property type="term" value="P:cell adhesion involved in single-species biofilm formation"/>
    <property type="evidence" value="ECO:0007669"/>
    <property type="project" value="TreeGrafter"/>
</dbReference>
<dbReference type="PANTHER" id="PTHR45138:SF9">
    <property type="entry name" value="DIGUANYLATE CYCLASE DGCM-RELATED"/>
    <property type="match status" value="1"/>
</dbReference>
<dbReference type="AlphaFoldDB" id="A0A346A208"/>
<dbReference type="InterPro" id="IPR043128">
    <property type="entry name" value="Rev_trsase/Diguanyl_cyclase"/>
</dbReference>
<dbReference type="NCBIfam" id="TIGR00254">
    <property type="entry name" value="GGDEF"/>
    <property type="match status" value="1"/>
</dbReference>
<keyword evidence="6" id="KW-1185">Reference proteome</keyword>
<dbReference type="InterPro" id="IPR029787">
    <property type="entry name" value="Nucleotide_cyclase"/>
</dbReference>
<dbReference type="EMBL" id="CP031417">
    <property type="protein sequence ID" value="AXK83205.1"/>
    <property type="molecule type" value="Genomic_DNA"/>
</dbReference>
<dbReference type="Pfam" id="PF00990">
    <property type="entry name" value="GGDEF"/>
    <property type="match status" value="1"/>
</dbReference>
<dbReference type="GO" id="GO:1902201">
    <property type="term" value="P:negative regulation of bacterial-type flagellum-dependent cell motility"/>
    <property type="evidence" value="ECO:0007669"/>
    <property type="project" value="TreeGrafter"/>
</dbReference>
<dbReference type="GO" id="GO:0005886">
    <property type="term" value="C:plasma membrane"/>
    <property type="evidence" value="ECO:0007669"/>
    <property type="project" value="TreeGrafter"/>
</dbReference>
<dbReference type="InterPro" id="IPR050469">
    <property type="entry name" value="Diguanylate_Cyclase"/>
</dbReference>
<dbReference type="SMART" id="SM00267">
    <property type="entry name" value="GGDEF"/>
    <property type="match status" value="1"/>
</dbReference>
<sequence length="194" mass="20909">MAYSATYPASEQALQTEVERLRQELAEAHRRIAELEARADVDPLLDILNRRGFERELARSLAYVQRYSTAAALMFIDLDGFKAVNDRHGHAVGDALLKAVAAALTGHVRASDVVGRLGGDEFGVVMWNVEGSSAVAKALALEQLIGEAHVPHGAMRLSVGASAGVVSLATTSDLTQILDAADRAMYARKRERRG</sequence>
<protein>
    <recommendedName>
        <fullName evidence="1">diguanylate cyclase</fullName>
        <ecNumber evidence="1">2.7.7.65</ecNumber>
    </recommendedName>
</protein>
<name>A0A346A208_9HYPH</name>
<proteinExistence type="predicted"/>
<reference evidence="5 6" key="1">
    <citation type="submission" date="2018-07" db="EMBL/GenBank/DDBJ databases">
        <authorList>
            <person name="Quirk P.G."/>
            <person name="Krulwich T.A."/>
        </authorList>
    </citation>
    <scope>NUCLEOTIDE SEQUENCE [LARGE SCALE GENOMIC DNA]</scope>
    <source>
        <strain evidence="5 6">CC-BB4</strain>
    </source>
</reference>
<dbReference type="InterPro" id="IPR000160">
    <property type="entry name" value="GGDEF_dom"/>
</dbReference>
<evidence type="ECO:0000256" key="3">
    <source>
        <dbReference type="SAM" id="Coils"/>
    </source>
</evidence>
<dbReference type="PANTHER" id="PTHR45138">
    <property type="entry name" value="REGULATORY COMPONENTS OF SENSORY TRANSDUCTION SYSTEM"/>
    <property type="match status" value="1"/>
</dbReference>
<dbReference type="Proteomes" id="UP000254889">
    <property type="component" value="Chromosome"/>
</dbReference>
<comment type="catalytic activity">
    <reaction evidence="2">
        <text>2 GTP = 3',3'-c-di-GMP + 2 diphosphate</text>
        <dbReference type="Rhea" id="RHEA:24898"/>
        <dbReference type="ChEBI" id="CHEBI:33019"/>
        <dbReference type="ChEBI" id="CHEBI:37565"/>
        <dbReference type="ChEBI" id="CHEBI:58805"/>
        <dbReference type="EC" id="2.7.7.65"/>
    </reaction>
</comment>